<organism evidence="1">
    <name type="scientific">Siphoviridae sp. ct0UO21</name>
    <dbReference type="NCBI Taxonomy" id="2825293"/>
    <lineage>
        <taxon>Viruses</taxon>
        <taxon>Duplodnaviria</taxon>
        <taxon>Heunggongvirae</taxon>
        <taxon>Uroviricota</taxon>
        <taxon>Caudoviricetes</taxon>
    </lineage>
</organism>
<dbReference type="EMBL" id="BK015390">
    <property type="protein sequence ID" value="DAE04557.1"/>
    <property type="molecule type" value="Genomic_DNA"/>
</dbReference>
<name>A0A8S5PD64_9CAUD</name>
<reference evidence="1" key="1">
    <citation type="journal article" date="2021" name="Proc. Natl. Acad. Sci. U.S.A.">
        <title>A Catalog of Tens of Thousands of Viruses from Human Metagenomes Reveals Hidden Associations with Chronic Diseases.</title>
        <authorList>
            <person name="Tisza M.J."/>
            <person name="Buck C.B."/>
        </authorList>
    </citation>
    <scope>NUCLEOTIDE SEQUENCE</scope>
    <source>
        <strain evidence="1">Ct0UO21</strain>
    </source>
</reference>
<proteinExistence type="predicted"/>
<protein>
    <submittedName>
        <fullName evidence="1">Uncharacterized protein</fullName>
    </submittedName>
</protein>
<sequence length="192" mass="20631">MNPGKMDKWLTVTAFDATAGVYKKVRNAYGAYQYKSRVVLSPHSAALPGAEIITRRIGTVRGSGLTIGGKDYIVADVDDTDRGNLTLTAAAVRLLPCEGTRTESVTGTLNRAENKKTALPDFVAVLSEKYIAHDQQAANAELRTEQVLITAKAVDLRSGDDVTVDGVAYTVMTAHTADDGLNEYIVLRVEDA</sequence>
<accession>A0A8S5PD64</accession>
<evidence type="ECO:0000313" key="1">
    <source>
        <dbReference type="EMBL" id="DAE04557.1"/>
    </source>
</evidence>